<name>A0A059BJ52_EUCGR</name>
<accession>A0A059BJ52</accession>
<organism evidence="1">
    <name type="scientific">Eucalyptus grandis</name>
    <name type="common">Flooded gum</name>
    <dbReference type="NCBI Taxonomy" id="71139"/>
    <lineage>
        <taxon>Eukaryota</taxon>
        <taxon>Viridiplantae</taxon>
        <taxon>Streptophyta</taxon>
        <taxon>Embryophyta</taxon>
        <taxon>Tracheophyta</taxon>
        <taxon>Spermatophyta</taxon>
        <taxon>Magnoliopsida</taxon>
        <taxon>eudicotyledons</taxon>
        <taxon>Gunneridae</taxon>
        <taxon>Pentapetalae</taxon>
        <taxon>rosids</taxon>
        <taxon>malvids</taxon>
        <taxon>Myrtales</taxon>
        <taxon>Myrtaceae</taxon>
        <taxon>Myrtoideae</taxon>
        <taxon>Eucalypteae</taxon>
        <taxon>Eucalyptus</taxon>
    </lineage>
</organism>
<sequence>MKLISSSRSRMPTEGRVSWSTQFIGALNLSGNDVLDDRKLRDRLKIQWLSKIRPSEHACLEFLCPLYVNDQHRIREGQVLSLMCHKLRKEDRLLGNHGNSDVKGIFDE</sequence>
<dbReference type="InParanoid" id="A0A059BJ52"/>
<protein>
    <submittedName>
        <fullName evidence="1">Uncharacterized protein</fullName>
    </submittedName>
</protein>
<gene>
    <name evidence="1" type="ORF">EUGRSUZ_F00085</name>
</gene>
<proteinExistence type="predicted"/>
<dbReference type="EMBL" id="KK198758">
    <property type="protein sequence ID" value="KCW66252.1"/>
    <property type="molecule type" value="Genomic_DNA"/>
</dbReference>
<dbReference type="AlphaFoldDB" id="A0A059BJ52"/>
<evidence type="ECO:0000313" key="1">
    <source>
        <dbReference type="EMBL" id="KCW66252.1"/>
    </source>
</evidence>
<dbReference type="Gramene" id="KCW66252">
    <property type="protein sequence ID" value="KCW66252"/>
    <property type="gene ID" value="EUGRSUZ_F00085"/>
</dbReference>
<reference evidence="1" key="1">
    <citation type="submission" date="2013-07" db="EMBL/GenBank/DDBJ databases">
        <title>The genome of Eucalyptus grandis.</title>
        <authorList>
            <person name="Schmutz J."/>
            <person name="Hayes R."/>
            <person name="Myburg A."/>
            <person name="Tuskan G."/>
            <person name="Grattapaglia D."/>
            <person name="Rokhsar D.S."/>
        </authorList>
    </citation>
    <scope>NUCLEOTIDE SEQUENCE</scope>
    <source>
        <tissue evidence="1">Leaf extractions</tissue>
    </source>
</reference>